<feature type="region of interest" description="Disordered" evidence="1">
    <location>
        <begin position="1"/>
        <end position="109"/>
    </location>
</feature>
<feature type="compositionally biased region" description="Basic and acidic residues" evidence="1">
    <location>
        <begin position="46"/>
        <end position="58"/>
    </location>
</feature>
<organism evidence="2 3">
    <name type="scientific">Rhodocollybia butyracea</name>
    <dbReference type="NCBI Taxonomy" id="206335"/>
    <lineage>
        <taxon>Eukaryota</taxon>
        <taxon>Fungi</taxon>
        <taxon>Dikarya</taxon>
        <taxon>Basidiomycota</taxon>
        <taxon>Agaricomycotina</taxon>
        <taxon>Agaricomycetes</taxon>
        <taxon>Agaricomycetidae</taxon>
        <taxon>Agaricales</taxon>
        <taxon>Marasmiineae</taxon>
        <taxon>Omphalotaceae</taxon>
        <taxon>Rhodocollybia</taxon>
    </lineage>
</organism>
<comment type="caution">
    <text evidence="2">The sequence shown here is derived from an EMBL/GenBank/DDBJ whole genome shotgun (WGS) entry which is preliminary data.</text>
</comment>
<dbReference type="Proteomes" id="UP000772434">
    <property type="component" value="Unassembled WGS sequence"/>
</dbReference>
<feature type="non-terminal residue" evidence="2">
    <location>
        <position position="109"/>
    </location>
</feature>
<feature type="compositionally biased region" description="Polar residues" evidence="1">
    <location>
        <begin position="1"/>
        <end position="42"/>
    </location>
</feature>
<proteinExistence type="predicted"/>
<dbReference type="AlphaFoldDB" id="A0A9P5U9E6"/>
<dbReference type="EMBL" id="JADNRY010000036">
    <property type="protein sequence ID" value="KAF9070936.1"/>
    <property type="molecule type" value="Genomic_DNA"/>
</dbReference>
<accession>A0A9P5U9E6</accession>
<protein>
    <submittedName>
        <fullName evidence="2">Uncharacterized protein</fullName>
    </submittedName>
</protein>
<evidence type="ECO:0000313" key="2">
    <source>
        <dbReference type="EMBL" id="KAF9070936.1"/>
    </source>
</evidence>
<sequence>MQPARFTQQQPIDLPSPSLQPQSGHSQSASGFESVVDSSSAVQHKYTTELKRDDRDAIVHPSRLRKLSEPSGSGTPTQHTPELRTSAKRPSESLPEEDSPAKRVCVRPL</sequence>
<reference evidence="2" key="1">
    <citation type="submission" date="2020-11" db="EMBL/GenBank/DDBJ databases">
        <authorList>
            <consortium name="DOE Joint Genome Institute"/>
            <person name="Ahrendt S."/>
            <person name="Riley R."/>
            <person name="Andreopoulos W."/>
            <person name="Labutti K."/>
            <person name="Pangilinan J."/>
            <person name="Ruiz-Duenas F.J."/>
            <person name="Barrasa J.M."/>
            <person name="Sanchez-Garcia M."/>
            <person name="Camarero S."/>
            <person name="Miyauchi S."/>
            <person name="Serrano A."/>
            <person name="Linde D."/>
            <person name="Babiker R."/>
            <person name="Drula E."/>
            <person name="Ayuso-Fernandez I."/>
            <person name="Pacheco R."/>
            <person name="Padilla G."/>
            <person name="Ferreira P."/>
            <person name="Barriuso J."/>
            <person name="Kellner H."/>
            <person name="Castanera R."/>
            <person name="Alfaro M."/>
            <person name="Ramirez L."/>
            <person name="Pisabarro A.G."/>
            <person name="Kuo A."/>
            <person name="Tritt A."/>
            <person name="Lipzen A."/>
            <person name="He G."/>
            <person name="Yan M."/>
            <person name="Ng V."/>
            <person name="Cullen D."/>
            <person name="Martin F."/>
            <person name="Rosso M.-N."/>
            <person name="Henrissat B."/>
            <person name="Hibbett D."/>
            <person name="Martinez A.T."/>
            <person name="Grigoriev I.V."/>
        </authorList>
    </citation>
    <scope>NUCLEOTIDE SEQUENCE</scope>
    <source>
        <strain evidence="2">AH 40177</strain>
    </source>
</reference>
<name>A0A9P5U9E6_9AGAR</name>
<evidence type="ECO:0000313" key="3">
    <source>
        <dbReference type="Proteomes" id="UP000772434"/>
    </source>
</evidence>
<keyword evidence="3" id="KW-1185">Reference proteome</keyword>
<gene>
    <name evidence="2" type="ORF">BDP27DRAFT_1322905</name>
</gene>
<evidence type="ECO:0000256" key="1">
    <source>
        <dbReference type="SAM" id="MobiDB-lite"/>
    </source>
</evidence>
<feature type="compositionally biased region" description="Polar residues" evidence="1">
    <location>
        <begin position="70"/>
        <end position="80"/>
    </location>
</feature>